<dbReference type="SUPFAM" id="SSF50494">
    <property type="entry name" value="Trypsin-like serine proteases"/>
    <property type="match status" value="1"/>
</dbReference>
<proteinExistence type="predicted"/>
<feature type="coiled-coil region" evidence="1">
    <location>
        <begin position="408"/>
        <end position="458"/>
    </location>
</feature>
<dbReference type="SUPFAM" id="SSF52200">
    <property type="entry name" value="Toll/Interleukin receptor TIR domain"/>
    <property type="match status" value="1"/>
</dbReference>
<dbReference type="SMART" id="SM00255">
    <property type="entry name" value="TIR"/>
    <property type="match status" value="1"/>
</dbReference>
<organism evidence="3 4">
    <name type="scientific">Trichocoleus desertorum GB2-A4</name>
    <dbReference type="NCBI Taxonomy" id="2933944"/>
    <lineage>
        <taxon>Bacteria</taxon>
        <taxon>Bacillati</taxon>
        <taxon>Cyanobacteriota</taxon>
        <taxon>Cyanophyceae</taxon>
        <taxon>Leptolyngbyales</taxon>
        <taxon>Trichocoleusaceae</taxon>
        <taxon>Trichocoleus</taxon>
    </lineage>
</organism>
<dbReference type="InterPro" id="IPR000157">
    <property type="entry name" value="TIR_dom"/>
</dbReference>
<evidence type="ECO:0000313" key="3">
    <source>
        <dbReference type="EMBL" id="MEP0820368.1"/>
    </source>
</evidence>
<keyword evidence="1" id="KW-0175">Coiled coil</keyword>
<dbReference type="Pfam" id="PF19962">
    <property type="entry name" value="EAD9"/>
    <property type="match status" value="1"/>
</dbReference>
<dbReference type="Pfam" id="PF13365">
    <property type="entry name" value="Trypsin_2"/>
    <property type="match status" value="1"/>
</dbReference>
<dbReference type="InterPro" id="IPR009003">
    <property type="entry name" value="Peptidase_S1_PA"/>
</dbReference>
<dbReference type="InterPro" id="IPR045438">
    <property type="entry name" value="EAD9"/>
</dbReference>
<protein>
    <submittedName>
        <fullName evidence="3">TIR domain-containing protein</fullName>
    </submittedName>
</protein>
<dbReference type="PROSITE" id="PS50104">
    <property type="entry name" value="TIR"/>
    <property type="match status" value="1"/>
</dbReference>
<dbReference type="InterPro" id="IPR035897">
    <property type="entry name" value="Toll_tir_struct_dom_sf"/>
</dbReference>
<dbReference type="Gene3D" id="2.40.10.120">
    <property type="match status" value="1"/>
</dbReference>
<sequence length="464" mass="51376">MVENNYRQAFKSAIARVYNKSGAVVGAGFLVADRQLLTCAHVITAALGLPTTTQEAPTDWIDFDFPLTAPGQKVKAKVTFWCPVQLQPLNSAEEGEDIAGLVLEEPPPNGCQPVRLVSSSELWAHAFQIFGFPTRRDDGIWASGVIRDRLASGWVQIEDIKAQGHPVQPGFSGAPIWDEQIEGVVGMAVAADKKRDETKTAFMIPTSVLTRAWEELGQSVQLPDAPKPDLENQTMKDFFVSYNRADKQWAEWIAWTLEEAGYSVVIQAWDFRPGGNFVLDMQRAAAESQKTIAVLSESYLKSSYTQPEWAAAFANDPQSLERKLIPVRVKECKPEGMLRPIVYTDLVGKSELEAKQTLLDGLRPSGRPPQKPAFPEIGVGKESTYNQPAITEPKSFPSALSRVQQIKEKSLQQRLDSLTADYEALAKQRDYTTNAADRNKLNRQLEAIAEDMDKVAIELDGLGK</sequence>
<name>A0ABV0JEZ7_9CYAN</name>
<accession>A0ABV0JEZ7</accession>
<evidence type="ECO:0000259" key="2">
    <source>
        <dbReference type="PROSITE" id="PS50104"/>
    </source>
</evidence>
<keyword evidence="4" id="KW-1185">Reference proteome</keyword>
<dbReference type="EMBL" id="JAMPKM010000027">
    <property type="protein sequence ID" value="MEP0820368.1"/>
    <property type="molecule type" value="Genomic_DNA"/>
</dbReference>
<dbReference type="Gene3D" id="3.40.50.10140">
    <property type="entry name" value="Toll/interleukin-1 receptor homology (TIR) domain"/>
    <property type="match status" value="1"/>
</dbReference>
<evidence type="ECO:0000256" key="1">
    <source>
        <dbReference type="SAM" id="Coils"/>
    </source>
</evidence>
<dbReference type="Proteomes" id="UP001464891">
    <property type="component" value="Unassembled WGS sequence"/>
</dbReference>
<dbReference type="Pfam" id="PF13676">
    <property type="entry name" value="TIR_2"/>
    <property type="match status" value="1"/>
</dbReference>
<evidence type="ECO:0000313" key="4">
    <source>
        <dbReference type="Proteomes" id="UP001464891"/>
    </source>
</evidence>
<dbReference type="RefSeq" id="WP_199299316.1">
    <property type="nucleotide sequence ID" value="NZ_JAMPKM010000027.1"/>
</dbReference>
<reference evidence="3 4" key="1">
    <citation type="submission" date="2022-04" db="EMBL/GenBank/DDBJ databases">
        <title>Positive selection, recombination, and allopatry shape intraspecific diversity of widespread and dominant cyanobacteria.</title>
        <authorList>
            <person name="Wei J."/>
            <person name="Shu W."/>
            <person name="Hu C."/>
        </authorList>
    </citation>
    <scope>NUCLEOTIDE SEQUENCE [LARGE SCALE GENOMIC DNA]</scope>
    <source>
        <strain evidence="3 4">GB2-A4</strain>
    </source>
</reference>
<feature type="domain" description="TIR" evidence="2">
    <location>
        <begin position="234"/>
        <end position="366"/>
    </location>
</feature>
<gene>
    <name evidence="3" type="ORF">NC998_25035</name>
</gene>
<comment type="caution">
    <text evidence="3">The sequence shown here is derived from an EMBL/GenBank/DDBJ whole genome shotgun (WGS) entry which is preliminary data.</text>
</comment>